<gene>
    <name evidence="2" type="ORF">LVJ94_34875</name>
</gene>
<sequence>MSMDEFLANFYGTTKTAADGGTPSSESLEKEAELQFFCKVAADQGIDLAKLSDAELEQRFAEFEAKIAESKRDAQQQAGDEEQTARARREFEEKRAEAAKTASAAREWEEKRASARDLAQSDLLGRTAAHAYVDELRKIAAAAEEQEKEKEKGGKKDDEEKDEERKKPHGSPFPPPKTASGLDSLAFKRAIEKVAAAGFDPNVATKRIEALYTLDRVTDSVKVARAETFESAIDIRALELLEQAGYPVEWAV</sequence>
<evidence type="ECO:0000313" key="2">
    <source>
        <dbReference type="EMBL" id="WXB02085.1"/>
    </source>
</evidence>
<dbReference type="Proteomes" id="UP001374803">
    <property type="component" value="Chromosome"/>
</dbReference>
<dbReference type="EMBL" id="CP089983">
    <property type="protein sequence ID" value="WXB02085.1"/>
    <property type="molecule type" value="Genomic_DNA"/>
</dbReference>
<evidence type="ECO:0000313" key="3">
    <source>
        <dbReference type="Proteomes" id="UP001374803"/>
    </source>
</evidence>
<proteinExistence type="predicted"/>
<reference evidence="2" key="1">
    <citation type="submission" date="2021-12" db="EMBL/GenBank/DDBJ databases">
        <title>Discovery of the Pendulisporaceae a myxobacterial family with distinct sporulation behavior and unique specialized metabolism.</title>
        <authorList>
            <person name="Garcia R."/>
            <person name="Popoff A."/>
            <person name="Bader C.D."/>
            <person name="Loehr J."/>
            <person name="Walesch S."/>
            <person name="Walt C."/>
            <person name="Boldt J."/>
            <person name="Bunk B."/>
            <person name="Haeckl F.J.F.P.J."/>
            <person name="Gunesch A.P."/>
            <person name="Birkelbach J."/>
            <person name="Nuebel U."/>
            <person name="Pietschmann T."/>
            <person name="Bach T."/>
            <person name="Mueller R."/>
        </authorList>
    </citation>
    <scope>NUCLEOTIDE SEQUENCE</scope>
    <source>
        <strain evidence="2">MSr11367</strain>
    </source>
</reference>
<name>A0ABZ2KYL8_9BACT</name>
<feature type="compositionally biased region" description="Basic and acidic residues" evidence="1">
    <location>
        <begin position="83"/>
        <end position="98"/>
    </location>
</feature>
<protein>
    <submittedName>
        <fullName evidence="2">Uncharacterized protein</fullName>
    </submittedName>
</protein>
<accession>A0ABZ2KYL8</accession>
<dbReference type="RefSeq" id="WP_394831710.1">
    <property type="nucleotide sequence ID" value="NZ_CP089929.1"/>
</dbReference>
<feature type="region of interest" description="Disordered" evidence="1">
    <location>
        <begin position="143"/>
        <end position="182"/>
    </location>
</feature>
<organism evidence="2 3">
    <name type="scientific">Pendulispora rubella</name>
    <dbReference type="NCBI Taxonomy" id="2741070"/>
    <lineage>
        <taxon>Bacteria</taxon>
        <taxon>Pseudomonadati</taxon>
        <taxon>Myxococcota</taxon>
        <taxon>Myxococcia</taxon>
        <taxon>Myxococcales</taxon>
        <taxon>Sorangiineae</taxon>
        <taxon>Pendulisporaceae</taxon>
        <taxon>Pendulispora</taxon>
    </lineage>
</organism>
<evidence type="ECO:0000256" key="1">
    <source>
        <dbReference type="SAM" id="MobiDB-lite"/>
    </source>
</evidence>
<feature type="region of interest" description="Disordered" evidence="1">
    <location>
        <begin position="68"/>
        <end position="120"/>
    </location>
</feature>
<feature type="compositionally biased region" description="Basic and acidic residues" evidence="1">
    <location>
        <begin position="145"/>
        <end position="166"/>
    </location>
</feature>
<feature type="compositionally biased region" description="Basic and acidic residues" evidence="1">
    <location>
        <begin position="106"/>
        <end position="115"/>
    </location>
</feature>
<keyword evidence="3" id="KW-1185">Reference proteome</keyword>